<dbReference type="AlphaFoldDB" id="A0A3B1ACL8"/>
<name>A0A3B1ACL8_9ZZZZ</name>
<protein>
    <submittedName>
        <fullName evidence="1">Uncharacterized protein</fullName>
    </submittedName>
</protein>
<accession>A0A3B1ACL8</accession>
<proteinExistence type="predicted"/>
<sequence length="187" mass="21208">MLAVSACANLIGSVSGGFYSSVNNEFKVRTPTIPKLSVQDGILKERVFVDFYQSRGFWKKHGLYSIEWYRPKHEIKSDKMFYSYNKSFTASFVQSNFGGRGSFDVIDARELKVNGRVAYQFVANGMLDNVDAVWVGTSIKFEQYIALISVVIHSETANKTELHGATVQTKIPWNKYNSFLNSFTQIK</sequence>
<organism evidence="1">
    <name type="scientific">hydrothermal vent metagenome</name>
    <dbReference type="NCBI Taxonomy" id="652676"/>
    <lineage>
        <taxon>unclassified sequences</taxon>
        <taxon>metagenomes</taxon>
        <taxon>ecological metagenomes</taxon>
    </lineage>
</organism>
<reference evidence="1" key="1">
    <citation type="submission" date="2018-06" db="EMBL/GenBank/DDBJ databases">
        <authorList>
            <person name="Zhirakovskaya E."/>
        </authorList>
    </citation>
    <scope>NUCLEOTIDE SEQUENCE</scope>
</reference>
<dbReference type="EMBL" id="UOFS01000006">
    <property type="protein sequence ID" value="VAW91534.1"/>
    <property type="molecule type" value="Genomic_DNA"/>
</dbReference>
<evidence type="ECO:0000313" key="1">
    <source>
        <dbReference type="EMBL" id="VAW91534.1"/>
    </source>
</evidence>
<gene>
    <name evidence="1" type="ORF">MNBD_GAMMA22-2763</name>
</gene>